<reference evidence="5 6" key="1">
    <citation type="submission" date="2006-02" db="EMBL/GenBank/DDBJ databases">
        <authorList>
            <person name="Amann R."/>
            <person name="Ferriera S."/>
            <person name="Johnson J."/>
            <person name="Kravitz S."/>
            <person name="Halpern A."/>
            <person name="Remington K."/>
            <person name="Beeson K."/>
            <person name="Tran B."/>
            <person name="Rogers Y.-H."/>
            <person name="Friedman R."/>
            <person name="Venter J.C."/>
        </authorList>
    </citation>
    <scope>NUCLEOTIDE SEQUENCE [LARGE SCALE GENOMIC DNA]</scope>
    <source>
        <strain evidence="5 6">DSM 3645</strain>
    </source>
</reference>
<dbReference type="Gene3D" id="1.25.40.20">
    <property type="entry name" value="Ankyrin repeat-containing domain"/>
    <property type="match status" value="1"/>
</dbReference>
<name>A3ZWE5_9BACT</name>
<gene>
    <name evidence="5" type="ORF">DSM3645_26159</name>
</gene>
<protein>
    <submittedName>
        <fullName evidence="5">Uncharacterized protein</fullName>
    </submittedName>
</protein>
<feature type="repeat" description="ANK" evidence="3">
    <location>
        <begin position="164"/>
        <end position="196"/>
    </location>
</feature>
<evidence type="ECO:0000313" key="5">
    <source>
        <dbReference type="EMBL" id="EAQ79173.1"/>
    </source>
</evidence>
<evidence type="ECO:0000256" key="4">
    <source>
        <dbReference type="SAM" id="MobiDB-lite"/>
    </source>
</evidence>
<evidence type="ECO:0000256" key="1">
    <source>
        <dbReference type="ARBA" id="ARBA00022737"/>
    </source>
</evidence>
<keyword evidence="1" id="KW-0677">Repeat</keyword>
<proteinExistence type="predicted"/>
<dbReference type="AlphaFoldDB" id="A3ZWE5"/>
<dbReference type="HOGENOM" id="CLU_1084474_0_0_0"/>
<dbReference type="OrthoDB" id="571512at2"/>
<comment type="caution">
    <text evidence="5">The sequence shown here is derived from an EMBL/GenBank/DDBJ whole genome shotgun (WGS) entry which is preliminary data.</text>
</comment>
<dbReference type="PANTHER" id="PTHR24201:SF15">
    <property type="entry name" value="ANKYRIN REPEAT DOMAIN-CONTAINING PROTEIN 66"/>
    <property type="match status" value="1"/>
</dbReference>
<sequence>MRIRFTFTVRFIDSVSGLELPSPSFVESSKLTEEDLDTYLDSEVADEGVVGGEVYLTRDDGDARLEVYYWHPGPPSSQLVESLRVYTVAQIEDGVGEGGFEFNCDNKRLLVVANTDQSALVEVNEDGREVLGPPRIAIAARDGGLQSLAAGIEAEPQFIDRLHQGCSGLHLAILYGHPNAVRLLLVSGANPNVIDSQGITPLEACALSNSLDDEQSREVGRMLLDAGANPQHHAPDGESARSYAESRGKKQMAAML</sequence>
<dbReference type="EMBL" id="AANZ01000015">
    <property type="protein sequence ID" value="EAQ79173.1"/>
    <property type="molecule type" value="Genomic_DNA"/>
</dbReference>
<keyword evidence="2 3" id="KW-0040">ANK repeat</keyword>
<dbReference type="PROSITE" id="PS50297">
    <property type="entry name" value="ANK_REP_REGION"/>
    <property type="match status" value="1"/>
</dbReference>
<dbReference type="Pfam" id="PF12796">
    <property type="entry name" value="Ank_2"/>
    <property type="match status" value="1"/>
</dbReference>
<feature type="region of interest" description="Disordered" evidence="4">
    <location>
        <begin position="227"/>
        <end position="256"/>
    </location>
</feature>
<evidence type="ECO:0000256" key="3">
    <source>
        <dbReference type="PROSITE-ProRule" id="PRU00023"/>
    </source>
</evidence>
<feature type="compositionally biased region" description="Basic and acidic residues" evidence="4">
    <location>
        <begin position="233"/>
        <end position="248"/>
    </location>
</feature>
<dbReference type="PROSITE" id="PS50088">
    <property type="entry name" value="ANK_REPEAT"/>
    <property type="match status" value="1"/>
</dbReference>
<dbReference type="eggNOG" id="COG0666">
    <property type="taxonomic scope" value="Bacteria"/>
</dbReference>
<dbReference type="SMART" id="SM00248">
    <property type="entry name" value="ANK"/>
    <property type="match status" value="2"/>
</dbReference>
<dbReference type="InterPro" id="IPR036770">
    <property type="entry name" value="Ankyrin_rpt-contain_sf"/>
</dbReference>
<evidence type="ECO:0000256" key="2">
    <source>
        <dbReference type="ARBA" id="ARBA00023043"/>
    </source>
</evidence>
<dbReference type="STRING" id="314230.DSM3645_26159"/>
<dbReference type="InterPro" id="IPR050776">
    <property type="entry name" value="Ank_Repeat/CDKN_Inhibitor"/>
</dbReference>
<dbReference type="PANTHER" id="PTHR24201">
    <property type="entry name" value="ANK_REP_REGION DOMAIN-CONTAINING PROTEIN"/>
    <property type="match status" value="1"/>
</dbReference>
<accession>A3ZWE5</accession>
<dbReference type="Proteomes" id="UP000004358">
    <property type="component" value="Unassembled WGS sequence"/>
</dbReference>
<organism evidence="5 6">
    <name type="scientific">Blastopirellula marina DSM 3645</name>
    <dbReference type="NCBI Taxonomy" id="314230"/>
    <lineage>
        <taxon>Bacteria</taxon>
        <taxon>Pseudomonadati</taxon>
        <taxon>Planctomycetota</taxon>
        <taxon>Planctomycetia</taxon>
        <taxon>Pirellulales</taxon>
        <taxon>Pirellulaceae</taxon>
        <taxon>Blastopirellula</taxon>
    </lineage>
</organism>
<dbReference type="InterPro" id="IPR002110">
    <property type="entry name" value="Ankyrin_rpt"/>
</dbReference>
<evidence type="ECO:0000313" key="6">
    <source>
        <dbReference type="Proteomes" id="UP000004358"/>
    </source>
</evidence>
<dbReference type="SUPFAM" id="SSF48403">
    <property type="entry name" value="Ankyrin repeat"/>
    <property type="match status" value="1"/>
</dbReference>